<dbReference type="AlphaFoldDB" id="W6PR43"/>
<feature type="domain" description="GAG-pre-integrase" evidence="2">
    <location>
        <begin position="712"/>
        <end position="773"/>
    </location>
</feature>
<feature type="compositionally biased region" description="Polar residues" evidence="1">
    <location>
        <begin position="80"/>
        <end position="107"/>
    </location>
</feature>
<feature type="compositionally biased region" description="Low complexity" evidence="1">
    <location>
        <begin position="125"/>
        <end position="141"/>
    </location>
</feature>
<evidence type="ECO:0000256" key="1">
    <source>
        <dbReference type="SAM" id="MobiDB-lite"/>
    </source>
</evidence>
<sequence>MRGKLQKRHFASYLRHTRHWRFKQIQTSYFPSLSPSALLGAYWRLSTEDRIRRASRTTIPITAPRNTVKDFPSAPKAQPARSSIEQGTSRYSCSASGTLTRSENTIESLVLAPPSPAGGGEPFISNNSNSSRYNLRPNRPSSFPPRKPGYLVDRHRFPHFSRSYKYSLDLHRLSDSDYTPPSQTPTPSSSDRSVSIVSSLPSTASSLELFGLEVRSLQSSDRESLRGASIANMTEITKFEQFGINTFYNGIPILDNASDWFRWNQKVNEFIRISAVADDGATPPIEEEEARQWIHRQKFYSAMITAKLTHNAAQRINAFEIPRVQVLLKAVKDNFKPEGSGTYVTLQQRYMALTRDKCGSTQALGAEIRKIHAEKLLLDPDCVTSEIERTFFFVHALGPEYESFRDHIFRQMDLVNERDANGNVTKAAPTFDYIENKAIEEEHRKGQLGKQTTETQALPALALVRGPGDKKLIPSSDGTTCRIEIDNVPYCSFCRKPYHVDSECFTKNPKLKQKDGDGPKPKTGRIHTGARKQSKRRPSTDDEDDDAGGPKDPKKPTFMATKVSEKDVNEAFGNDIEGNFAMLDHIPIMMAIKTLSTRDAWIMDSGCAQHVCNSASKFVQMAKYHGPSLRGVDTSTAPSGVGTVNILCNVRGRKKWLVLDNVLYVPSAHANLISVLQLLKRGAKVEFSSRDAILRNKSNGKNLFTASEYHGVYALDLWASLTFPSYHVSPQMSLWHNRLAHMSDANLRRIKKQAHGVRDMEPLHPCNSCLQGRMIEKPHRRSGSSRRGEYAMELLHIDVAGPFDEGLDGSRYWLTIVDDFTS</sequence>
<evidence type="ECO:0000313" key="5">
    <source>
        <dbReference type="Proteomes" id="UP000030686"/>
    </source>
</evidence>
<feature type="domain" description="Retrovirus-related Pol polyprotein from transposon TNT 1-94-like beta-barrel" evidence="3">
    <location>
        <begin position="601"/>
        <end position="682"/>
    </location>
</feature>
<reference evidence="4" key="1">
    <citation type="journal article" date="2014" name="Nat. Commun.">
        <title>Multiple recent horizontal transfers of a large genomic region in cheese making fungi.</title>
        <authorList>
            <person name="Cheeseman K."/>
            <person name="Ropars J."/>
            <person name="Renault P."/>
            <person name="Dupont J."/>
            <person name="Gouzy J."/>
            <person name="Branca A."/>
            <person name="Abraham A.L."/>
            <person name="Ceppi M."/>
            <person name="Conseiller E."/>
            <person name="Debuchy R."/>
            <person name="Malagnac F."/>
            <person name="Goarin A."/>
            <person name="Silar P."/>
            <person name="Lacoste S."/>
            <person name="Sallet E."/>
            <person name="Bensimon A."/>
            <person name="Giraud T."/>
            <person name="Brygoo Y."/>
        </authorList>
    </citation>
    <scope>NUCLEOTIDE SEQUENCE [LARGE SCALE GENOMIC DNA]</scope>
    <source>
        <strain evidence="4">FM164</strain>
    </source>
</reference>
<dbReference type="InterPro" id="IPR054722">
    <property type="entry name" value="PolX-like_BBD"/>
</dbReference>
<feature type="compositionally biased region" description="Basic residues" evidence="1">
    <location>
        <begin position="522"/>
        <end position="537"/>
    </location>
</feature>
<protein>
    <submittedName>
        <fullName evidence="4">Probable transposable element</fullName>
    </submittedName>
</protein>
<accession>W6PR43</accession>
<feature type="region of interest" description="Disordered" evidence="1">
    <location>
        <begin position="65"/>
        <end position="150"/>
    </location>
</feature>
<keyword evidence="5" id="KW-1185">Reference proteome</keyword>
<organism evidence="4 5">
    <name type="scientific">Penicillium roqueforti (strain FM164)</name>
    <dbReference type="NCBI Taxonomy" id="1365484"/>
    <lineage>
        <taxon>Eukaryota</taxon>
        <taxon>Fungi</taxon>
        <taxon>Dikarya</taxon>
        <taxon>Ascomycota</taxon>
        <taxon>Pezizomycotina</taxon>
        <taxon>Eurotiomycetes</taxon>
        <taxon>Eurotiomycetidae</taxon>
        <taxon>Eurotiales</taxon>
        <taxon>Aspergillaceae</taxon>
        <taxon>Penicillium</taxon>
    </lineage>
</organism>
<dbReference type="EMBL" id="HG792015">
    <property type="protein sequence ID" value="CDM26216.1"/>
    <property type="molecule type" value="Genomic_DNA"/>
</dbReference>
<evidence type="ECO:0000313" key="4">
    <source>
        <dbReference type="EMBL" id="CDM26216.1"/>
    </source>
</evidence>
<feature type="compositionally biased region" description="Low complexity" evidence="1">
    <location>
        <begin position="176"/>
        <end position="195"/>
    </location>
</feature>
<proteinExistence type="predicted"/>
<dbReference type="STRING" id="1365484.W6PR43"/>
<evidence type="ECO:0000259" key="2">
    <source>
        <dbReference type="Pfam" id="PF13976"/>
    </source>
</evidence>
<feature type="region of interest" description="Disordered" evidence="1">
    <location>
        <begin position="175"/>
        <end position="195"/>
    </location>
</feature>
<dbReference type="Pfam" id="PF13976">
    <property type="entry name" value="gag_pre-integrs"/>
    <property type="match status" value="1"/>
</dbReference>
<dbReference type="Proteomes" id="UP000030686">
    <property type="component" value="Unassembled WGS sequence"/>
</dbReference>
<name>W6PR43_PENRF</name>
<dbReference type="Pfam" id="PF22936">
    <property type="entry name" value="Pol_BBD"/>
    <property type="match status" value="1"/>
</dbReference>
<gene>
    <name evidence="4" type="ORF">PROQFM164_S01g000025</name>
</gene>
<dbReference type="InterPro" id="IPR025724">
    <property type="entry name" value="GAG-pre-integrase_dom"/>
</dbReference>
<feature type="region of interest" description="Disordered" evidence="1">
    <location>
        <begin position="508"/>
        <end position="558"/>
    </location>
</feature>
<evidence type="ECO:0000259" key="3">
    <source>
        <dbReference type="Pfam" id="PF22936"/>
    </source>
</evidence>
<dbReference type="OMA" id="ECFTKNP"/>
<dbReference type="OrthoDB" id="4363844at2759"/>